<evidence type="ECO:0000313" key="3">
    <source>
        <dbReference type="EMBL" id="RUS84212.1"/>
    </source>
</evidence>
<feature type="domain" description="FAS1" evidence="2">
    <location>
        <begin position="22"/>
        <end position="155"/>
    </location>
</feature>
<name>A0A433TRI4_ELYCH</name>
<dbReference type="OrthoDB" id="286301at2759"/>
<dbReference type="Pfam" id="PF02469">
    <property type="entry name" value="Fasciclin"/>
    <property type="match status" value="2"/>
</dbReference>
<dbReference type="GO" id="GO:0050839">
    <property type="term" value="F:cell adhesion molecule binding"/>
    <property type="evidence" value="ECO:0007669"/>
    <property type="project" value="TreeGrafter"/>
</dbReference>
<dbReference type="InterPro" id="IPR036378">
    <property type="entry name" value="FAS1_dom_sf"/>
</dbReference>
<proteinExistence type="predicted"/>
<keyword evidence="4" id="KW-1185">Reference proteome</keyword>
<dbReference type="GO" id="GO:0031012">
    <property type="term" value="C:extracellular matrix"/>
    <property type="evidence" value="ECO:0007669"/>
    <property type="project" value="TreeGrafter"/>
</dbReference>
<gene>
    <name evidence="3" type="ORF">EGW08_008016</name>
</gene>
<evidence type="ECO:0000313" key="4">
    <source>
        <dbReference type="Proteomes" id="UP000271974"/>
    </source>
</evidence>
<evidence type="ECO:0000256" key="1">
    <source>
        <dbReference type="SAM" id="SignalP"/>
    </source>
</evidence>
<feature type="chain" id="PRO_5019388084" description="FAS1 domain-containing protein" evidence="1">
    <location>
        <begin position="20"/>
        <end position="293"/>
    </location>
</feature>
<dbReference type="STRING" id="188477.A0A433TRI4"/>
<dbReference type="InterPro" id="IPR050904">
    <property type="entry name" value="Adhesion/Biosynth-related"/>
</dbReference>
<dbReference type="InterPro" id="IPR000782">
    <property type="entry name" value="FAS1_domain"/>
</dbReference>
<dbReference type="GO" id="GO:0030198">
    <property type="term" value="P:extracellular matrix organization"/>
    <property type="evidence" value="ECO:0007669"/>
    <property type="project" value="TreeGrafter"/>
</dbReference>
<evidence type="ECO:0000259" key="2">
    <source>
        <dbReference type="PROSITE" id="PS50213"/>
    </source>
</evidence>
<dbReference type="PANTHER" id="PTHR10900:SF124">
    <property type="entry name" value="FI05614P"/>
    <property type="match status" value="1"/>
</dbReference>
<dbReference type="SMART" id="SM00554">
    <property type="entry name" value="FAS1"/>
    <property type="match status" value="2"/>
</dbReference>
<dbReference type="GO" id="GO:0007155">
    <property type="term" value="P:cell adhesion"/>
    <property type="evidence" value="ECO:0007669"/>
    <property type="project" value="TreeGrafter"/>
</dbReference>
<dbReference type="FunFam" id="2.30.180.10:FF:000032">
    <property type="entry name" value="Fasciclin domain-containing protein, putative"/>
    <property type="match status" value="2"/>
</dbReference>
<dbReference type="Gene3D" id="2.30.180.10">
    <property type="entry name" value="FAS1 domain"/>
    <property type="match status" value="2"/>
</dbReference>
<dbReference type="PROSITE" id="PS50213">
    <property type="entry name" value="FAS1"/>
    <property type="match status" value="2"/>
</dbReference>
<accession>A0A433TRI4</accession>
<comment type="caution">
    <text evidence="3">The sequence shown here is derived from an EMBL/GenBank/DDBJ whole genome shotgun (WGS) entry which is preliminary data.</text>
</comment>
<reference evidence="3 4" key="1">
    <citation type="submission" date="2019-01" db="EMBL/GenBank/DDBJ databases">
        <title>A draft genome assembly of the solar-powered sea slug Elysia chlorotica.</title>
        <authorList>
            <person name="Cai H."/>
            <person name="Li Q."/>
            <person name="Fang X."/>
            <person name="Li J."/>
            <person name="Curtis N.E."/>
            <person name="Altenburger A."/>
            <person name="Shibata T."/>
            <person name="Feng M."/>
            <person name="Maeda T."/>
            <person name="Schwartz J.A."/>
            <person name="Shigenobu S."/>
            <person name="Lundholm N."/>
            <person name="Nishiyama T."/>
            <person name="Yang H."/>
            <person name="Hasebe M."/>
            <person name="Li S."/>
            <person name="Pierce S.K."/>
            <person name="Wang J."/>
        </authorList>
    </citation>
    <scope>NUCLEOTIDE SEQUENCE [LARGE SCALE GENOMIC DNA]</scope>
    <source>
        <strain evidence="3">EC2010</strain>
        <tissue evidence="3">Whole organism of an adult</tissue>
    </source>
</reference>
<dbReference type="SUPFAM" id="SSF82153">
    <property type="entry name" value="FAS1 domain"/>
    <property type="match status" value="2"/>
</dbReference>
<sequence>MMLFLSLLLLVGSPWTTLGQQDTRTIMQFLNDQGLATLSGFLVGTGLNQILDDPNAPATTLFAPTEDAWTKLPSNVLIGLATNSTALKEVLLGHLIDQVVLAQYVRDKDSKVNYNGDTLNFKVYPNRVKTVEGATLVGTDHSLVNGVVHMIDDVLLPVDTNIGEYVAQHETDFKDLFGLLVLGRLFGPLETTGPYTLFAPVDTAFEAIRDTVTALINNRTALADVLKYHVVPDTYWSVGLTNGMKLPTLNGDELTISVGLGGVQVDNANVIQADIHTSNGVIHVIDTVVTPGP</sequence>
<feature type="domain" description="FAS1" evidence="2">
    <location>
        <begin position="160"/>
        <end position="289"/>
    </location>
</feature>
<keyword evidence="1" id="KW-0732">Signal</keyword>
<protein>
    <recommendedName>
        <fullName evidence="2">FAS1 domain-containing protein</fullName>
    </recommendedName>
</protein>
<dbReference type="Proteomes" id="UP000271974">
    <property type="component" value="Unassembled WGS sequence"/>
</dbReference>
<dbReference type="GO" id="GO:0005615">
    <property type="term" value="C:extracellular space"/>
    <property type="evidence" value="ECO:0007669"/>
    <property type="project" value="TreeGrafter"/>
</dbReference>
<dbReference type="EMBL" id="RQTK01000213">
    <property type="protein sequence ID" value="RUS84212.1"/>
    <property type="molecule type" value="Genomic_DNA"/>
</dbReference>
<feature type="signal peptide" evidence="1">
    <location>
        <begin position="1"/>
        <end position="19"/>
    </location>
</feature>
<dbReference type="PANTHER" id="PTHR10900">
    <property type="entry name" value="PERIOSTIN-RELATED"/>
    <property type="match status" value="1"/>
</dbReference>
<organism evidence="3 4">
    <name type="scientific">Elysia chlorotica</name>
    <name type="common">Eastern emerald elysia</name>
    <name type="synonym">Sea slug</name>
    <dbReference type="NCBI Taxonomy" id="188477"/>
    <lineage>
        <taxon>Eukaryota</taxon>
        <taxon>Metazoa</taxon>
        <taxon>Spiralia</taxon>
        <taxon>Lophotrochozoa</taxon>
        <taxon>Mollusca</taxon>
        <taxon>Gastropoda</taxon>
        <taxon>Heterobranchia</taxon>
        <taxon>Euthyneura</taxon>
        <taxon>Panpulmonata</taxon>
        <taxon>Sacoglossa</taxon>
        <taxon>Placobranchoidea</taxon>
        <taxon>Plakobranchidae</taxon>
        <taxon>Elysia</taxon>
    </lineage>
</organism>
<dbReference type="AlphaFoldDB" id="A0A433TRI4"/>